<dbReference type="STRING" id="263852.SAMN02745116_01657"/>
<reference evidence="6 7" key="1">
    <citation type="submission" date="2017-02" db="EMBL/GenBank/DDBJ databases">
        <authorList>
            <person name="Peterson S.W."/>
        </authorList>
    </citation>
    <scope>NUCLEOTIDE SEQUENCE [LARGE SCALE GENOMIC DNA]</scope>
    <source>
        <strain evidence="6 7">ATCC BAA-1030</strain>
    </source>
</reference>
<keyword evidence="4" id="KW-0804">Transcription</keyword>
<dbReference type="PANTHER" id="PTHR34294:SF1">
    <property type="entry name" value="TRANSCRIPTIONAL REGULATOR LSRR"/>
    <property type="match status" value="1"/>
</dbReference>
<evidence type="ECO:0000256" key="2">
    <source>
        <dbReference type="ARBA" id="ARBA00023015"/>
    </source>
</evidence>
<evidence type="ECO:0000256" key="3">
    <source>
        <dbReference type="ARBA" id="ARBA00023125"/>
    </source>
</evidence>
<dbReference type="InterPro" id="IPR051054">
    <property type="entry name" value="SorC_transcr_regulators"/>
</dbReference>
<evidence type="ECO:0000313" key="6">
    <source>
        <dbReference type="EMBL" id="SJZ86518.1"/>
    </source>
</evidence>
<keyword evidence="2" id="KW-0805">Transcription regulation</keyword>
<dbReference type="InterPro" id="IPR037171">
    <property type="entry name" value="NagB/RpiA_transferase-like"/>
</dbReference>
<dbReference type="SUPFAM" id="SSF100950">
    <property type="entry name" value="NagB/RpiA/CoA transferase-like"/>
    <property type="match status" value="1"/>
</dbReference>
<accession>A0A1T4P6G5</accession>
<organism evidence="6 7">
    <name type="scientific">Pilibacter termitis</name>
    <dbReference type="NCBI Taxonomy" id="263852"/>
    <lineage>
        <taxon>Bacteria</taxon>
        <taxon>Bacillati</taxon>
        <taxon>Bacillota</taxon>
        <taxon>Bacilli</taxon>
        <taxon>Lactobacillales</taxon>
        <taxon>Enterococcaceae</taxon>
        <taxon>Pilibacter</taxon>
    </lineage>
</organism>
<evidence type="ECO:0000259" key="5">
    <source>
        <dbReference type="Pfam" id="PF04198"/>
    </source>
</evidence>
<dbReference type="GO" id="GO:0030246">
    <property type="term" value="F:carbohydrate binding"/>
    <property type="evidence" value="ECO:0007669"/>
    <property type="project" value="InterPro"/>
</dbReference>
<dbReference type="Pfam" id="PF04198">
    <property type="entry name" value="Sugar-bind"/>
    <property type="match status" value="1"/>
</dbReference>
<dbReference type="Gene3D" id="1.10.10.60">
    <property type="entry name" value="Homeodomain-like"/>
    <property type="match status" value="1"/>
</dbReference>
<evidence type="ECO:0000256" key="4">
    <source>
        <dbReference type="ARBA" id="ARBA00023163"/>
    </source>
</evidence>
<comment type="similarity">
    <text evidence="1">Belongs to the SorC transcriptional regulatory family.</text>
</comment>
<dbReference type="Gene3D" id="3.40.50.1360">
    <property type="match status" value="1"/>
</dbReference>
<dbReference type="InterPro" id="IPR007324">
    <property type="entry name" value="Sugar-bd_dom_put"/>
</dbReference>
<name>A0A1T4P6G5_9ENTE</name>
<proteinExistence type="inferred from homology"/>
<keyword evidence="7" id="KW-1185">Reference proteome</keyword>
<evidence type="ECO:0000256" key="1">
    <source>
        <dbReference type="ARBA" id="ARBA00010466"/>
    </source>
</evidence>
<dbReference type="GO" id="GO:0003677">
    <property type="term" value="F:DNA binding"/>
    <property type="evidence" value="ECO:0007669"/>
    <property type="project" value="UniProtKB-KW"/>
</dbReference>
<dbReference type="Proteomes" id="UP000190328">
    <property type="component" value="Unassembled WGS sequence"/>
</dbReference>
<sequence>MKEDKRRLLAKIAYLYYVEDKTQAQIAKELDIYRTSISRMLTQAKREGIVKIEIQNTDAELLALENQFKNKYGLKYLEVLPNNPTISTAEQEELFAELAGSFVRKIIKNDQTIGLSWGSTLSRVIHHINKKTAKNLSIVPLAGAPSHTNSRFHVNTLVYELAKKTQGHSVFINTTVIQETPQLANGILSSKYFGEIKNLWEKLDVAIVGIGGHLATTESQWRDLLTLSDNRFLQAKEVVGDCCCRFFDKDGNVAKGELYERTIGITLERLKEVPISVGIAYGEEKAQAILALLKQGALNTLITDQNTLLEMKALWELE</sequence>
<keyword evidence="3 6" id="KW-0238">DNA-binding</keyword>
<evidence type="ECO:0000313" key="7">
    <source>
        <dbReference type="Proteomes" id="UP000190328"/>
    </source>
</evidence>
<dbReference type="AlphaFoldDB" id="A0A1T4P6G5"/>
<protein>
    <submittedName>
        <fullName evidence="6">DNA-binding transcriptional regulator LsrR, DeoR family</fullName>
    </submittedName>
</protein>
<gene>
    <name evidence="6" type="ORF">SAMN02745116_01657</name>
</gene>
<dbReference type="OrthoDB" id="58802at2"/>
<feature type="domain" description="Sugar-binding" evidence="5">
    <location>
        <begin position="60"/>
        <end position="308"/>
    </location>
</feature>
<dbReference type="PANTHER" id="PTHR34294">
    <property type="entry name" value="TRANSCRIPTIONAL REGULATOR-RELATED"/>
    <property type="match status" value="1"/>
</dbReference>
<dbReference type="RefSeq" id="WP_078807590.1">
    <property type="nucleotide sequence ID" value="NZ_FUXI01000018.1"/>
</dbReference>
<dbReference type="EMBL" id="FUXI01000018">
    <property type="protein sequence ID" value="SJZ86518.1"/>
    <property type="molecule type" value="Genomic_DNA"/>
</dbReference>